<accession>A0AAV2DVU8</accession>
<proteinExistence type="predicted"/>
<evidence type="ECO:0000313" key="2">
    <source>
        <dbReference type="EMBL" id="CAL1377685.1"/>
    </source>
</evidence>
<protein>
    <submittedName>
        <fullName evidence="2">Uncharacterized protein</fullName>
    </submittedName>
</protein>
<sequence>MGYPSQGSRERTPDAIEGEGSESRHPCLECALITKRDLFKIIEDQDEAIEILKREVEALKKGEGLAPSPTTRKRERIAEMEGESGQPRRATSVWLPNDHNCLELEGRNGWMPGRLPRHFTVRQPLARNVLMEPIRTNILPLPTYDGTTDPDNHLNSYFTKMQLYNS</sequence>
<keyword evidence="3" id="KW-1185">Reference proteome</keyword>
<feature type="region of interest" description="Disordered" evidence="1">
    <location>
        <begin position="1"/>
        <end position="24"/>
    </location>
</feature>
<dbReference type="AlphaFoldDB" id="A0AAV2DVU8"/>
<dbReference type="EMBL" id="OZ034816">
    <property type="protein sequence ID" value="CAL1377685.1"/>
    <property type="molecule type" value="Genomic_DNA"/>
</dbReference>
<name>A0AAV2DVU8_9ROSI</name>
<dbReference type="Proteomes" id="UP001497516">
    <property type="component" value="Chromosome 3"/>
</dbReference>
<gene>
    <name evidence="2" type="ORF">LTRI10_LOCUS19316</name>
</gene>
<reference evidence="2 3" key="1">
    <citation type="submission" date="2024-04" db="EMBL/GenBank/DDBJ databases">
        <authorList>
            <person name="Fracassetti M."/>
        </authorList>
    </citation>
    <scope>NUCLEOTIDE SEQUENCE [LARGE SCALE GENOMIC DNA]</scope>
</reference>
<evidence type="ECO:0000256" key="1">
    <source>
        <dbReference type="SAM" id="MobiDB-lite"/>
    </source>
</evidence>
<organism evidence="2 3">
    <name type="scientific">Linum trigynum</name>
    <dbReference type="NCBI Taxonomy" id="586398"/>
    <lineage>
        <taxon>Eukaryota</taxon>
        <taxon>Viridiplantae</taxon>
        <taxon>Streptophyta</taxon>
        <taxon>Embryophyta</taxon>
        <taxon>Tracheophyta</taxon>
        <taxon>Spermatophyta</taxon>
        <taxon>Magnoliopsida</taxon>
        <taxon>eudicotyledons</taxon>
        <taxon>Gunneridae</taxon>
        <taxon>Pentapetalae</taxon>
        <taxon>rosids</taxon>
        <taxon>fabids</taxon>
        <taxon>Malpighiales</taxon>
        <taxon>Linaceae</taxon>
        <taxon>Linum</taxon>
    </lineage>
</organism>
<evidence type="ECO:0000313" key="3">
    <source>
        <dbReference type="Proteomes" id="UP001497516"/>
    </source>
</evidence>
<feature type="region of interest" description="Disordered" evidence="1">
    <location>
        <begin position="62"/>
        <end position="90"/>
    </location>
</feature>